<dbReference type="EMBL" id="CP022022">
    <property type="protein sequence ID" value="ASF43825.1"/>
    <property type="molecule type" value="Genomic_DNA"/>
</dbReference>
<dbReference type="AlphaFoldDB" id="A0A1Z4BR91"/>
<sequence length="226" mass="25692">MIKKLLKYFLKTLLFVVGFIVLYGVLCLLLPLIPISAEKTTEPKTITIYLLSNGMHTDLVLPTQNEFIDWTTKVSPDDTKGKKRGDWLAFGWGDKGFYLNTPTWADLKFSTAVKAAFWMSDSAMHTTYLGGTEGYEKVAQLTLTPTQYKRLIGYIDQQFDKDAQGKYIPIPTNAVYGTTDAFYEAKSTYNFLYTCNTWADYGLRAAGQKYALWTATDSGIFRHYKH</sequence>
<evidence type="ECO:0000313" key="3">
    <source>
        <dbReference type="Proteomes" id="UP000197007"/>
    </source>
</evidence>
<dbReference type="InterPro" id="IPR011727">
    <property type="entry name" value="CHP02117"/>
</dbReference>
<protein>
    <submittedName>
        <fullName evidence="2">Urease-associated protein</fullName>
    </submittedName>
</protein>
<dbReference type="RefSeq" id="WP_088594721.1">
    <property type="nucleotide sequence ID" value="NZ_CP022022.1"/>
</dbReference>
<dbReference type="KEGG" id="capn:CBG49_12460"/>
<dbReference type="NCBIfam" id="TIGR02117">
    <property type="entry name" value="chp_urease_rgn"/>
    <property type="match status" value="1"/>
</dbReference>
<keyword evidence="1" id="KW-0812">Transmembrane</keyword>
<evidence type="ECO:0000256" key="1">
    <source>
        <dbReference type="SAM" id="Phobius"/>
    </source>
</evidence>
<dbReference type="Proteomes" id="UP000197007">
    <property type="component" value="Chromosome"/>
</dbReference>
<keyword evidence="3" id="KW-1185">Reference proteome</keyword>
<gene>
    <name evidence="2" type="ORF">CBG49_12460</name>
</gene>
<feature type="transmembrane region" description="Helical" evidence="1">
    <location>
        <begin position="12"/>
        <end position="33"/>
    </location>
</feature>
<proteinExistence type="predicted"/>
<evidence type="ECO:0000313" key="2">
    <source>
        <dbReference type="EMBL" id="ASF43825.1"/>
    </source>
</evidence>
<keyword evidence="1" id="KW-1133">Transmembrane helix</keyword>
<reference evidence="3" key="1">
    <citation type="submission" date="2017-06" db="EMBL/GenBank/DDBJ databases">
        <title>Complete genome sequence of Capnocytophaga sp. KCOM 1579 (=ChDC OS43) isolated from a human refractory periapical abscess lesion.</title>
        <authorList>
            <person name="Kook J.-K."/>
            <person name="Park S.-N."/>
            <person name="Lim Y.K."/>
            <person name="Roh H."/>
        </authorList>
    </citation>
    <scope>NUCLEOTIDE SEQUENCE [LARGE SCALE GENOMIC DNA]</scope>
    <source>
        <strain evidence="3">ChDC OS43</strain>
    </source>
</reference>
<name>A0A1Z4BR91_9FLAO</name>
<keyword evidence="1" id="KW-0472">Membrane</keyword>
<dbReference type="Pfam" id="PF09601">
    <property type="entry name" value="DUF2459"/>
    <property type="match status" value="1"/>
</dbReference>
<accession>A0A1Z4BR91</accession>
<organism evidence="2 3">
    <name type="scientific">Capnocytophaga endodontalis</name>
    <dbReference type="NCBI Taxonomy" id="2708117"/>
    <lineage>
        <taxon>Bacteria</taxon>
        <taxon>Pseudomonadati</taxon>
        <taxon>Bacteroidota</taxon>
        <taxon>Flavobacteriia</taxon>
        <taxon>Flavobacteriales</taxon>
        <taxon>Flavobacteriaceae</taxon>
        <taxon>Capnocytophaga</taxon>
    </lineage>
</organism>